<dbReference type="InterPro" id="IPR014043">
    <property type="entry name" value="Acyl_transferase_dom"/>
</dbReference>
<dbReference type="PANTHER" id="PTHR43775">
    <property type="entry name" value="FATTY ACID SYNTHASE"/>
    <property type="match status" value="1"/>
</dbReference>
<dbReference type="InterPro" id="IPR016039">
    <property type="entry name" value="Thiolase-like"/>
</dbReference>
<protein>
    <submittedName>
        <fullName evidence="5">Type I polyketide synthase</fullName>
    </submittedName>
</protein>
<dbReference type="Proteomes" id="UP001601627">
    <property type="component" value="Unassembled WGS sequence"/>
</dbReference>
<organism evidence="5 6">
    <name type="scientific">Streptomyces marokkonensis</name>
    <dbReference type="NCBI Taxonomy" id="324855"/>
    <lineage>
        <taxon>Bacteria</taxon>
        <taxon>Bacillati</taxon>
        <taxon>Actinomycetota</taxon>
        <taxon>Actinomycetes</taxon>
        <taxon>Kitasatosporales</taxon>
        <taxon>Streptomycetaceae</taxon>
        <taxon>Streptomyces</taxon>
    </lineage>
</organism>
<dbReference type="InterPro" id="IPR032821">
    <property type="entry name" value="PKS_assoc"/>
</dbReference>
<evidence type="ECO:0000256" key="3">
    <source>
        <dbReference type="ARBA" id="ARBA00023268"/>
    </source>
</evidence>
<reference evidence="5 6" key="1">
    <citation type="submission" date="2024-09" db="EMBL/GenBank/DDBJ databases">
        <title>The Natural Products Discovery Center: Release of the First 8490 Sequenced Strains for Exploring Actinobacteria Biosynthetic Diversity.</title>
        <authorList>
            <person name="Kalkreuter E."/>
            <person name="Kautsar S.A."/>
            <person name="Yang D."/>
            <person name="Bader C.D."/>
            <person name="Teijaro C.N."/>
            <person name="Fluegel L."/>
            <person name="Davis C.M."/>
            <person name="Simpson J.R."/>
            <person name="Lauterbach L."/>
            <person name="Steele A.D."/>
            <person name="Gui C."/>
            <person name="Meng S."/>
            <person name="Li G."/>
            <person name="Viehrig K."/>
            <person name="Ye F."/>
            <person name="Su P."/>
            <person name="Kiefer A.F."/>
            <person name="Nichols A."/>
            <person name="Cepeda A.J."/>
            <person name="Yan W."/>
            <person name="Fan B."/>
            <person name="Jiang Y."/>
            <person name="Adhikari A."/>
            <person name="Zheng C.-J."/>
            <person name="Schuster L."/>
            <person name="Cowan T.M."/>
            <person name="Smanski M.J."/>
            <person name="Chevrette M.G."/>
            <person name="De Carvalho L.P.S."/>
            <person name="Shen B."/>
        </authorList>
    </citation>
    <scope>NUCLEOTIDE SEQUENCE [LARGE SCALE GENOMIC DNA]</scope>
    <source>
        <strain evidence="5 6">NPDC058328</strain>
    </source>
</reference>
<dbReference type="SUPFAM" id="SSF52151">
    <property type="entry name" value="FabD/lysophospholipase-like"/>
    <property type="match status" value="1"/>
</dbReference>
<dbReference type="Pfam" id="PF08990">
    <property type="entry name" value="Docking"/>
    <property type="match status" value="1"/>
</dbReference>
<dbReference type="Gene3D" id="3.40.366.10">
    <property type="entry name" value="Malonyl-Coenzyme A Acyl Carrier Protein, domain 2"/>
    <property type="match status" value="1"/>
</dbReference>
<sequence>MGNTGNTEDKLRDYLKRVTTDLRQTRRRLGELETRAHEPIAIVATACYLPGGVRSPEELWRLVADGVDTVSDLPTDRGWDIDGLYDPDPERVGTSYVRQGAFLYDAAEFDAGFFEISPREATAMDPQQRLLLETTWEAFERAGIDPTTLRGSSTGVFVGASNQAYAPDGTRAPEGIEGHLLTGGSAAVLSGRIAYSFGFEGPAVSLDTMCSSSLVALHLAVRSLRSGECSMAVAGGATVMASMRNFIEFSRQRGLAADGRCKPFAAGADGTGWGEGVGVLLLERLSDAEANGHQVLAVIRGSAINQDGASNGLTAPNGPSQQRVIRAALSDAGLSAADVDVVEAHGTGTKLGDPIEAQALLATYGQERDADNPLWIGSLKSNIGHTQAASGVAGVIKMVESLRHGVAPKSLHGEEITPHVDWSSGTLRLLTEAVDWPGTGRPRRAGVSSFGGSGTNAHVVLEQAPAPQPADETNAGTATTEAVLPWLLSARSEAALKEQAARLADRVESAGLSAVDVSHTLVTGRAALEERAVVVGADRSALLNGLHALARGERPTTVTRGLTESPGATVDPVFVFPGQGAQWVGMAVELLDGSPVFAARFAECAEALGEFVGWSLVDVVRGVEGAPGLDRVDVVQPVLWAVMV</sequence>
<dbReference type="PROSITE" id="PS52004">
    <property type="entry name" value="KS3_2"/>
    <property type="match status" value="1"/>
</dbReference>
<dbReference type="SMART" id="SM00825">
    <property type="entry name" value="PKS_KS"/>
    <property type="match status" value="1"/>
</dbReference>
<dbReference type="InterPro" id="IPR014031">
    <property type="entry name" value="Ketoacyl_synth_C"/>
</dbReference>
<dbReference type="Gene3D" id="3.30.70.3290">
    <property type="match status" value="1"/>
</dbReference>
<dbReference type="InterPro" id="IPR020841">
    <property type="entry name" value="PKS_Beta-ketoAc_synthase_dom"/>
</dbReference>
<feature type="domain" description="Ketosynthase family 3 (KS3)" evidence="4">
    <location>
        <begin position="37"/>
        <end position="463"/>
    </location>
</feature>
<name>A0ABW6QIU9_9ACTN</name>
<dbReference type="InterPro" id="IPR036299">
    <property type="entry name" value="Polyketide_synth_docking_sf"/>
</dbReference>
<evidence type="ECO:0000256" key="2">
    <source>
        <dbReference type="ARBA" id="ARBA00022679"/>
    </source>
</evidence>
<dbReference type="Gene3D" id="6.10.40.10">
    <property type="match status" value="1"/>
</dbReference>
<keyword evidence="3" id="KW-0511">Multifunctional enzyme</keyword>
<gene>
    <name evidence="5" type="ORF">ACFVZC_38280</name>
</gene>
<dbReference type="SUPFAM" id="SSF53901">
    <property type="entry name" value="Thiolase-like"/>
    <property type="match status" value="1"/>
</dbReference>
<accession>A0ABW6QIU9</accession>
<keyword evidence="6" id="KW-1185">Reference proteome</keyword>
<dbReference type="InterPro" id="IPR050091">
    <property type="entry name" value="PKS_NRPS_Biosynth_Enz"/>
</dbReference>
<evidence type="ECO:0000256" key="1">
    <source>
        <dbReference type="ARBA" id="ARBA00001957"/>
    </source>
</evidence>
<dbReference type="InterPro" id="IPR014030">
    <property type="entry name" value="Ketoacyl_synth_N"/>
</dbReference>
<dbReference type="CDD" id="cd00833">
    <property type="entry name" value="PKS"/>
    <property type="match status" value="1"/>
</dbReference>
<evidence type="ECO:0000259" key="4">
    <source>
        <dbReference type="PROSITE" id="PS52004"/>
    </source>
</evidence>
<dbReference type="PANTHER" id="PTHR43775:SF51">
    <property type="entry name" value="INACTIVE PHENOLPHTHIOCEROL SYNTHESIS POLYKETIDE SYNTHASE TYPE I PKS1-RELATED"/>
    <property type="match status" value="1"/>
</dbReference>
<proteinExistence type="predicted"/>
<evidence type="ECO:0000313" key="6">
    <source>
        <dbReference type="Proteomes" id="UP001601627"/>
    </source>
</evidence>
<keyword evidence="2" id="KW-0808">Transferase</keyword>
<evidence type="ECO:0000313" key="5">
    <source>
        <dbReference type="EMBL" id="MFF1279144.1"/>
    </source>
</evidence>
<dbReference type="SUPFAM" id="SSF101173">
    <property type="entry name" value="Docking domain B of the erythromycin polyketide synthase (DEBS)"/>
    <property type="match status" value="1"/>
</dbReference>
<comment type="caution">
    <text evidence="5">The sequence shown here is derived from an EMBL/GenBank/DDBJ whole genome shotgun (WGS) entry which is preliminary data.</text>
</comment>
<dbReference type="Pfam" id="PF16197">
    <property type="entry name" value="KAsynt_C_assoc"/>
    <property type="match status" value="1"/>
</dbReference>
<dbReference type="RefSeq" id="WP_388242233.1">
    <property type="nucleotide sequence ID" value="NZ_JBHVZQ010000108.1"/>
</dbReference>
<dbReference type="InterPro" id="IPR016035">
    <property type="entry name" value="Acyl_Trfase/lysoPLipase"/>
</dbReference>
<dbReference type="Pfam" id="PF02801">
    <property type="entry name" value="Ketoacyl-synt_C"/>
    <property type="match status" value="1"/>
</dbReference>
<dbReference type="Gene3D" id="3.40.47.10">
    <property type="match status" value="1"/>
</dbReference>
<dbReference type="EMBL" id="JBHVZQ010000108">
    <property type="protein sequence ID" value="MFF1279144.1"/>
    <property type="molecule type" value="Genomic_DNA"/>
</dbReference>
<feature type="non-terminal residue" evidence="5">
    <location>
        <position position="644"/>
    </location>
</feature>
<dbReference type="Pfam" id="PF00698">
    <property type="entry name" value="Acyl_transf_1"/>
    <property type="match status" value="1"/>
</dbReference>
<comment type="cofactor">
    <cofactor evidence="1">
        <name>pantetheine 4'-phosphate</name>
        <dbReference type="ChEBI" id="CHEBI:47942"/>
    </cofactor>
</comment>
<dbReference type="Pfam" id="PF00109">
    <property type="entry name" value="ketoacyl-synt"/>
    <property type="match status" value="1"/>
</dbReference>
<dbReference type="InterPro" id="IPR015083">
    <property type="entry name" value="NorB/c/GfsB-D-like_docking"/>
</dbReference>
<dbReference type="InterPro" id="IPR001227">
    <property type="entry name" value="Ac_transferase_dom_sf"/>
</dbReference>